<proteinExistence type="predicted"/>
<dbReference type="SUPFAM" id="SSF54060">
    <property type="entry name" value="His-Me finger endonucleases"/>
    <property type="match status" value="1"/>
</dbReference>
<sequence>MKIVWHSLPDFPDYEINRMGQIRRKSTGRVLKPFDDRRGYLRVSLNGKNVKVHILVAKMFVPNPHGYPIVDHKKGNKHDNRASQLEWCTIAENTRRAHALGLYPPPQEER</sequence>
<reference evidence="3" key="1">
    <citation type="submission" date="2024-03" db="EMBL/GenBank/DDBJ databases">
        <title>Diverse circular DNA viruses in blood, oral, and fecal samples of captive lemurs.</title>
        <authorList>
            <person name="Paietta E.N."/>
            <person name="Kraberger S."/>
            <person name="Lund M.C."/>
            <person name="Custer J.M."/>
            <person name="Vargas K.M."/>
            <person name="Ehmke E.E."/>
            <person name="Yoder A.D."/>
            <person name="Varsani A."/>
        </authorList>
    </citation>
    <scope>NUCLEOTIDE SEQUENCE</scope>
    <source>
        <strain evidence="3">Duke_22FF_208</strain>
    </source>
</reference>
<evidence type="ECO:0000259" key="1">
    <source>
        <dbReference type="Pfam" id="PF07463"/>
    </source>
</evidence>
<dbReference type="Gene3D" id="3.90.75.20">
    <property type="match status" value="1"/>
</dbReference>
<evidence type="ECO:0000313" key="3">
    <source>
        <dbReference type="EMBL" id="XCD04246.1"/>
    </source>
</evidence>
<dbReference type="EMBL" id="PP511443">
    <property type="protein sequence ID" value="XCD04246.1"/>
    <property type="molecule type" value="Genomic_DNA"/>
</dbReference>
<dbReference type="InterPro" id="IPR003615">
    <property type="entry name" value="HNH_nuc"/>
</dbReference>
<keyword evidence="3" id="KW-0255">Endonuclease</keyword>
<dbReference type="Pfam" id="PF07463">
    <property type="entry name" value="NUMOD4"/>
    <property type="match status" value="1"/>
</dbReference>
<accession>A0AAU8AW79</accession>
<feature type="domain" description="NUMOD4" evidence="1">
    <location>
        <begin position="4"/>
        <end position="46"/>
    </location>
</feature>
<feature type="domain" description="HNH nuclease" evidence="2">
    <location>
        <begin position="51"/>
        <end position="95"/>
    </location>
</feature>
<protein>
    <submittedName>
        <fullName evidence="3">Endonuclease</fullName>
    </submittedName>
</protein>
<keyword evidence="3" id="KW-0540">Nuclease</keyword>
<keyword evidence="3" id="KW-0378">Hydrolase</keyword>
<dbReference type="InterPro" id="IPR044925">
    <property type="entry name" value="His-Me_finger_sf"/>
</dbReference>
<dbReference type="GO" id="GO:0004519">
    <property type="term" value="F:endonuclease activity"/>
    <property type="evidence" value="ECO:0007669"/>
    <property type="project" value="UniProtKB-KW"/>
</dbReference>
<evidence type="ECO:0000259" key="2">
    <source>
        <dbReference type="Pfam" id="PF13392"/>
    </source>
</evidence>
<name>A0AAU8AW79_9CAUD</name>
<dbReference type="InterPro" id="IPR010902">
    <property type="entry name" value="NUMOD4"/>
</dbReference>
<dbReference type="Pfam" id="PF13392">
    <property type="entry name" value="HNH_3"/>
    <property type="match status" value="1"/>
</dbReference>
<dbReference type="GO" id="GO:0016788">
    <property type="term" value="F:hydrolase activity, acting on ester bonds"/>
    <property type="evidence" value="ECO:0007669"/>
    <property type="project" value="InterPro"/>
</dbReference>
<organism evidence="3">
    <name type="scientific">Dulem virus 37</name>
    <dbReference type="NCBI Taxonomy" id="3145755"/>
    <lineage>
        <taxon>Viruses</taxon>
        <taxon>Duplodnaviria</taxon>
        <taxon>Heunggongvirae</taxon>
        <taxon>Uroviricota</taxon>
        <taxon>Caudoviricetes</taxon>
    </lineage>
</organism>